<protein>
    <submittedName>
        <fullName evidence="1">Uncharacterized protein</fullName>
    </submittedName>
</protein>
<sequence>MDYQRYAFELLTNSDLRGLTFTCPPSTVCAYPSSTPETCTVSGADVLDNLHIGCISHGAWAGIVIGITLIYRIPAYRPHLQASPTWGTQPQPSLHGALPYPYHLPTCITITPPADSFATYTVVPPAPTARTTY</sequence>
<dbReference type="EMBL" id="JARIHO010000115">
    <property type="protein sequence ID" value="KAJ7302488.1"/>
    <property type="molecule type" value="Genomic_DNA"/>
</dbReference>
<accession>A0AAD6YZZ8</accession>
<keyword evidence="2" id="KW-1185">Reference proteome</keyword>
<reference evidence="1" key="1">
    <citation type="submission" date="2023-03" db="EMBL/GenBank/DDBJ databases">
        <title>Massive genome expansion in bonnet fungi (Mycena s.s.) driven by repeated elements and novel gene families across ecological guilds.</title>
        <authorList>
            <consortium name="Lawrence Berkeley National Laboratory"/>
            <person name="Harder C.B."/>
            <person name="Miyauchi S."/>
            <person name="Viragh M."/>
            <person name="Kuo A."/>
            <person name="Thoen E."/>
            <person name="Andreopoulos B."/>
            <person name="Lu D."/>
            <person name="Skrede I."/>
            <person name="Drula E."/>
            <person name="Henrissat B."/>
            <person name="Morin E."/>
            <person name="Kohler A."/>
            <person name="Barry K."/>
            <person name="LaButti K."/>
            <person name="Morin E."/>
            <person name="Salamov A."/>
            <person name="Lipzen A."/>
            <person name="Mereny Z."/>
            <person name="Hegedus B."/>
            <person name="Baldrian P."/>
            <person name="Stursova M."/>
            <person name="Weitz H."/>
            <person name="Taylor A."/>
            <person name="Grigoriev I.V."/>
            <person name="Nagy L.G."/>
            <person name="Martin F."/>
            <person name="Kauserud H."/>
        </authorList>
    </citation>
    <scope>NUCLEOTIDE SEQUENCE</scope>
    <source>
        <strain evidence="1">CBHHK002</strain>
    </source>
</reference>
<evidence type="ECO:0000313" key="2">
    <source>
        <dbReference type="Proteomes" id="UP001218218"/>
    </source>
</evidence>
<comment type="caution">
    <text evidence="1">The sequence shown here is derived from an EMBL/GenBank/DDBJ whole genome shotgun (WGS) entry which is preliminary data.</text>
</comment>
<organism evidence="1 2">
    <name type="scientific">Mycena albidolilacea</name>
    <dbReference type="NCBI Taxonomy" id="1033008"/>
    <lineage>
        <taxon>Eukaryota</taxon>
        <taxon>Fungi</taxon>
        <taxon>Dikarya</taxon>
        <taxon>Basidiomycota</taxon>
        <taxon>Agaricomycotina</taxon>
        <taxon>Agaricomycetes</taxon>
        <taxon>Agaricomycetidae</taxon>
        <taxon>Agaricales</taxon>
        <taxon>Marasmiineae</taxon>
        <taxon>Mycenaceae</taxon>
        <taxon>Mycena</taxon>
    </lineage>
</organism>
<name>A0AAD6YZZ8_9AGAR</name>
<gene>
    <name evidence="1" type="ORF">DFH08DRAFT_977762</name>
</gene>
<evidence type="ECO:0000313" key="1">
    <source>
        <dbReference type="EMBL" id="KAJ7302488.1"/>
    </source>
</evidence>
<dbReference type="AlphaFoldDB" id="A0AAD6YZZ8"/>
<proteinExistence type="predicted"/>
<dbReference type="Proteomes" id="UP001218218">
    <property type="component" value="Unassembled WGS sequence"/>
</dbReference>